<reference evidence="2" key="3">
    <citation type="submission" date="2024-02" db="UniProtKB">
        <authorList>
            <consortium name="WormBaseParasite"/>
        </authorList>
    </citation>
    <scope>IDENTIFICATION</scope>
    <source>
        <strain evidence="2">pt0022</strain>
    </source>
</reference>
<organism evidence="1 2">
    <name type="scientific">Wuchereria bancrofti</name>
    <dbReference type="NCBI Taxonomy" id="6293"/>
    <lineage>
        <taxon>Eukaryota</taxon>
        <taxon>Metazoa</taxon>
        <taxon>Ecdysozoa</taxon>
        <taxon>Nematoda</taxon>
        <taxon>Chromadorea</taxon>
        <taxon>Rhabditida</taxon>
        <taxon>Spirurina</taxon>
        <taxon>Spiruromorpha</taxon>
        <taxon>Filarioidea</taxon>
        <taxon>Onchocercidae</taxon>
        <taxon>Wuchereria</taxon>
    </lineage>
</organism>
<accession>A0AAF5PI54</accession>
<proteinExistence type="predicted"/>
<reference evidence="1" key="1">
    <citation type="submission" date="2015-03" db="EMBL/GenBank/DDBJ databases">
        <title>Wuchereria bancrofti Genome Sequencing Papua New Guinea Strain.</title>
        <authorList>
            <person name="Small S.T."/>
            <person name="Serre D."/>
            <person name="Zimmerman P.A."/>
        </authorList>
    </citation>
    <scope>NUCLEOTIDE SEQUENCE [LARGE SCALE GENOMIC DNA]</scope>
    <source>
        <strain evidence="1">pt0022</strain>
    </source>
</reference>
<protein>
    <submittedName>
        <fullName evidence="2">Uncharacterized protein</fullName>
    </submittedName>
</protein>
<sequence length="295" mass="34110">MITVKNIYGLPTERHERGIYKVVYDEDERPVLDKQLICKPNKELTTALEPISRQAEEFEELMSVEAFEKKGEKNGINFDIVMQLETGEGKEKDIKLRQIKVECSNDEVEQVEKIPNEGIRSIKSEKTEVSRTPHGCQWDTKSAVIIRKELDKLEECPALHTKWSEMEKSVQEQIEFTGKRSGMEISEQYGMIENYSEDNKIDATRKSMISWKLTNSMEKKDGTNQYFYLDRPSENQMWPKEGKGSASGTEESNFDDKYLLTAYCPFNATETAISLIPIGVENEEIRKTLERRVEL</sequence>
<dbReference type="Proteomes" id="UP000093561">
    <property type="component" value="Unassembled WGS sequence"/>
</dbReference>
<reference evidence="1" key="2">
    <citation type="journal article" date="2016" name="Mol. Ecol.">
        <title>Population genomics of the filarial nematode parasite Wuchereria bancrofti from mosquitoes.</title>
        <authorList>
            <person name="Small S.T."/>
            <person name="Reimer L.J."/>
            <person name="Tisch D.J."/>
            <person name="King C.L."/>
            <person name="Christensen B.M."/>
            <person name="Siba P.M."/>
            <person name="Kazura J.W."/>
            <person name="Serre D."/>
            <person name="Zimmerman P.A."/>
        </authorList>
    </citation>
    <scope>NUCLEOTIDE SEQUENCE</scope>
    <source>
        <strain evidence="1">pt0022</strain>
    </source>
</reference>
<evidence type="ECO:0000313" key="1">
    <source>
        <dbReference type="Proteomes" id="UP000093561"/>
    </source>
</evidence>
<name>A0AAF5PI54_WUCBA</name>
<evidence type="ECO:0000313" key="2">
    <source>
        <dbReference type="WBParaSite" id="mrna-Wban_00953"/>
    </source>
</evidence>
<dbReference type="AlphaFoldDB" id="A0AAF5PI54"/>
<dbReference type="WBParaSite" id="mrna-Wban_00953">
    <property type="protein sequence ID" value="mrna-Wban_00953"/>
    <property type="gene ID" value="Wban_00953"/>
</dbReference>